<dbReference type="STRING" id="660518.SAMN05216218_10610"/>
<evidence type="ECO:0000313" key="2">
    <source>
        <dbReference type="Proteomes" id="UP000199076"/>
    </source>
</evidence>
<evidence type="ECO:0000313" key="1">
    <source>
        <dbReference type="EMBL" id="SDF40106.1"/>
    </source>
</evidence>
<proteinExistence type="predicted"/>
<name>A0A1G7KSM9_9EURY</name>
<dbReference type="Proteomes" id="UP000199076">
    <property type="component" value="Unassembled WGS sequence"/>
</dbReference>
<dbReference type="InterPro" id="IPR036519">
    <property type="entry name" value="UPF0058_sf"/>
</dbReference>
<protein>
    <recommendedName>
        <fullName evidence="3">Metal-binding protein</fullName>
    </recommendedName>
</protein>
<dbReference type="EMBL" id="FNBK01000006">
    <property type="protein sequence ID" value="SDF40106.1"/>
    <property type="molecule type" value="Genomic_DNA"/>
</dbReference>
<sequence length="99" mass="10654">MVTLQSCGLGPFSPYWIAMRKDEFLYLHQLLAAAQRTLAARGVTDVDETAETVSPMAAHASKADHERAVMALAATLATATVDESDAAQNARDRPRQAPN</sequence>
<evidence type="ECO:0008006" key="3">
    <source>
        <dbReference type="Google" id="ProtNLM"/>
    </source>
</evidence>
<accession>A0A1G7KSM9</accession>
<dbReference type="SUPFAM" id="SSF140371">
    <property type="entry name" value="Vng1086c-like"/>
    <property type="match status" value="1"/>
</dbReference>
<dbReference type="Pfam" id="PF01893">
    <property type="entry name" value="UPF0058"/>
    <property type="match status" value="1"/>
</dbReference>
<dbReference type="AlphaFoldDB" id="A0A1G7KSM9"/>
<dbReference type="Gene3D" id="1.20.1270.110">
    <property type="entry name" value="Uncharacterised protein family UPF0058"/>
    <property type="match status" value="1"/>
</dbReference>
<dbReference type="InterPro" id="IPR002753">
    <property type="entry name" value="UPF0058"/>
</dbReference>
<organism evidence="1 2">
    <name type="scientific">Halorientalis regularis</name>
    <dbReference type="NCBI Taxonomy" id="660518"/>
    <lineage>
        <taxon>Archaea</taxon>
        <taxon>Methanobacteriati</taxon>
        <taxon>Methanobacteriota</taxon>
        <taxon>Stenosarchaea group</taxon>
        <taxon>Halobacteria</taxon>
        <taxon>Halobacteriales</taxon>
        <taxon>Haloarculaceae</taxon>
        <taxon>Halorientalis</taxon>
    </lineage>
</organism>
<keyword evidence="2" id="KW-1185">Reference proteome</keyword>
<gene>
    <name evidence="1" type="ORF">SAMN05216218_10610</name>
</gene>
<reference evidence="2" key="1">
    <citation type="submission" date="2016-10" db="EMBL/GenBank/DDBJ databases">
        <authorList>
            <person name="Varghese N."/>
            <person name="Submissions S."/>
        </authorList>
    </citation>
    <scope>NUCLEOTIDE SEQUENCE [LARGE SCALE GENOMIC DNA]</scope>
    <source>
        <strain evidence="2">IBRC-M 10760</strain>
    </source>
</reference>